<feature type="repeat" description="ANK" evidence="1">
    <location>
        <begin position="208"/>
        <end position="240"/>
    </location>
</feature>
<gene>
    <name evidence="3" type="ORF">SNE40_008266</name>
</gene>
<dbReference type="SMART" id="SM00248">
    <property type="entry name" value="ANK"/>
    <property type="match status" value="3"/>
</dbReference>
<organism evidence="3 4">
    <name type="scientific">Patella caerulea</name>
    <name type="common">Rayed Mediterranean limpet</name>
    <dbReference type="NCBI Taxonomy" id="87958"/>
    <lineage>
        <taxon>Eukaryota</taxon>
        <taxon>Metazoa</taxon>
        <taxon>Spiralia</taxon>
        <taxon>Lophotrochozoa</taxon>
        <taxon>Mollusca</taxon>
        <taxon>Gastropoda</taxon>
        <taxon>Patellogastropoda</taxon>
        <taxon>Patelloidea</taxon>
        <taxon>Patellidae</taxon>
        <taxon>Patella</taxon>
    </lineage>
</organism>
<dbReference type="Pfam" id="PF12796">
    <property type="entry name" value="Ank_2"/>
    <property type="match status" value="1"/>
</dbReference>
<evidence type="ECO:0008006" key="5">
    <source>
        <dbReference type="Google" id="ProtNLM"/>
    </source>
</evidence>
<feature type="compositionally biased region" description="Polar residues" evidence="2">
    <location>
        <begin position="559"/>
        <end position="573"/>
    </location>
</feature>
<dbReference type="InterPro" id="IPR053210">
    <property type="entry name" value="ANKRD12"/>
</dbReference>
<sequence length="1033" mass="114808">MPALRYETLWLPDMSEKKSPPRKERPLLVKGPQLEGKGMKRKLLITEPTLEEEEKRGTPKRKRGSITAESSPDPGNNINPRTPQPSRITVPLSERQQLAMLMKMTDESTQGDSSPKPSSPNTPVSGSKRTPIDKKVNKRNDCGETALHGAAKRGDVKETKRLIKAGADVNVTDYAGWTPLHEACIHGMLQVAKQLLKAGANVKVEGLDNDTPLHDAAVNGHHKLVMLLLKHGANPHQANSEGKTAIDVAKSPDLERLLKREIIMSNSDSSSVDDVRSPMSPESNSSLKDEDRQLEIEHSEDFPMRGFGKDGTGGSGSRRVLIPKSPDKTGSPRLLIKFKPKTLPDRDITQKSKDTKEPQFKSYSVTVDTGEHKDSFSGTGSPVSSVDSDLYDPGLDNPQLIRKEEDSNKQFSSNSVYETFSDKNTSSSVAERPFSELGKESSSLQNYDELSEGDEERSHATSGLNRGLWDYSHIPQTERNHCATLRSSSVAMSGVIQTSEASSAPNSHHVTVTQNSDWASLNPVKKSAIGVTSGNNVADTSDSADNKRWDSPQMPQFEDSVQFSEDNSQSSLTRPEDEGDEVESRPSSPKVPPLKIIIPPKTADKEKVSLKVTLKPGAGALPYVYNPSQGEQSTSEQPSSAPAELLRTASPATSRPMTSSSAPPVSNVEDYDKSDKEDTVSEKGSDTKTETAESAVKAKEDTANTEKEERRVTRQLRSHTAQLQQQKEQQSQPTSSSSAKNSDKNNSETAADTGSYQKPEENEDSSSHIHPRKRKLRPKPEPEEKPAATTEVVSIPNPASWYQMPPNPYELFLSIRRQISSRRKNLSPVTPKPPNGYKDYLMVNCTYVLQGNTASTLSVPMLSCPHSVEGPMRDLFKEQENARYKLRLQHLIEREKLVLSAEQEMLREHGRAARADMNQSIPLSACTVLREEEIYNFLQFDQPEDCEKNVRARYNKRQFLSWLQDVSDKYEKIKKFLLYRHRHEAESLNAVQKLDWECKLKELGLCDHNVTPSIDELHLPMVTVSDEFELLPL</sequence>
<evidence type="ECO:0000256" key="1">
    <source>
        <dbReference type="PROSITE-ProRule" id="PRU00023"/>
    </source>
</evidence>
<feature type="compositionally biased region" description="Polar residues" evidence="2">
    <location>
        <begin position="650"/>
        <end position="664"/>
    </location>
</feature>
<feature type="compositionally biased region" description="Polar residues" evidence="2">
    <location>
        <begin position="67"/>
        <end position="87"/>
    </location>
</feature>
<feature type="compositionally biased region" description="Polar residues" evidence="2">
    <location>
        <begin position="626"/>
        <end position="640"/>
    </location>
</feature>
<dbReference type="PANTHER" id="PTHR24149:SF14">
    <property type="entry name" value="ANKYRIN REPEAT DOMAIN 12"/>
    <property type="match status" value="1"/>
</dbReference>
<feature type="compositionally biased region" description="Basic and acidic residues" evidence="2">
    <location>
        <begin position="670"/>
        <end position="712"/>
    </location>
</feature>
<evidence type="ECO:0000313" key="3">
    <source>
        <dbReference type="EMBL" id="KAK6186174.1"/>
    </source>
</evidence>
<dbReference type="PROSITE" id="PS50297">
    <property type="entry name" value="ANK_REP_REGION"/>
    <property type="match status" value="3"/>
</dbReference>
<dbReference type="InterPro" id="IPR002110">
    <property type="entry name" value="Ankyrin_rpt"/>
</dbReference>
<feature type="compositionally biased region" description="Basic and acidic residues" evidence="2">
    <location>
        <begin position="130"/>
        <end position="142"/>
    </location>
</feature>
<keyword evidence="1" id="KW-0040">ANK repeat</keyword>
<evidence type="ECO:0000256" key="2">
    <source>
        <dbReference type="SAM" id="MobiDB-lite"/>
    </source>
</evidence>
<comment type="caution">
    <text evidence="3">The sequence shown here is derived from an EMBL/GenBank/DDBJ whole genome shotgun (WGS) entry which is preliminary data.</text>
</comment>
<feature type="compositionally biased region" description="Basic and acidic residues" evidence="2">
    <location>
        <begin position="342"/>
        <end position="359"/>
    </location>
</feature>
<dbReference type="Gene3D" id="1.25.40.20">
    <property type="entry name" value="Ankyrin repeat-containing domain"/>
    <property type="match status" value="1"/>
</dbReference>
<evidence type="ECO:0000313" key="4">
    <source>
        <dbReference type="Proteomes" id="UP001347796"/>
    </source>
</evidence>
<feature type="compositionally biased region" description="Polar residues" evidence="2">
    <location>
        <begin position="107"/>
        <end position="128"/>
    </location>
</feature>
<feature type="region of interest" description="Disordered" evidence="2">
    <location>
        <begin position="105"/>
        <end position="155"/>
    </location>
</feature>
<feature type="region of interest" description="Disordered" evidence="2">
    <location>
        <begin position="530"/>
        <end position="792"/>
    </location>
</feature>
<dbReference type="EMBL" id="JAZGQO010000006">
    <property type="protein sequence ID" value="KAK6186174.1"/>
    <property type="molecule type" value="Genomic_DNA"/>
</dbReference>
<dbReference type="Pfam" id="PF00023">
    <property type="entry name" value="Ank"/>
    <property type="match status" value="1"/>
</dbReference>
<feature type="region of interest" description="Disordered" evidence="2">
    <location>
        <begin position="496"/>
        <end position="518"/>
    </location>
</feature>
<feature type="compositionally biased region" description="Basic and acidic residues" evidence="2">
    <location>
        <begin position="14"/>
        <end position="27"/>
    </location>
</feature>
<feature type="region of interest" description="Disordered" evidence="2">
    <location>
        <begin position="1"/>
        <end position="89"/>
    </location>
</feature>
<keyword evidence="4" id="KW-1185">Reference proteome</keyword>
<feature type="compositionally biased region" description="Low complexity" evidence="2">
    <location>
        <begin position="265"/>
        <end position="281"/>
    </location>
</feature>
<dbReference type="SUPFAM" id="SSF48403">
    <property type="entry name" value="Ankyrin repeat"/>
    <property type="match status" value="1"/>
</dbReference>
<dbReference type="PROSITE" id="PS50088">
    <property type="entry name" value="ANK_REPEAT"/>
    <property type="match status" value="3"/>
</dbReference>
<feature type="compositionally biased region" description="Polar residues" evidence="2">
    <location>
        <begin position="530"/>
        <end position="543"/>
    </location>
</feature>
<dbReference type="PANTHER" id="PTHR24149">
    <property type="entry name" value="ANKYRIN REPEAT DOMAIN-CONTAINING PROTEIN 12"/>
    <property type="match status" value="1"/>
</dbReference>
<feature type="compositionally biased region" description="Low complexity" evidence="2">
    <location>
        <begin position="722"/>
        <end position="740"/>
    </location>
</feature>
<accession>A0AAN8K0U1</accession>
<reference evidence="3 4" key="1">
    <citation type="submission" date="2024-01" db="EMBL/GenBank/DDBJ databases">
        <title>The genome of the rayed Mediterranean limpet Patella caerulea (Linnaeus, 1758).</title>
        <authorList>
            <person name="Anh-Thu Weber A."/>
            <person name="Halstead-Nussloch G."/>
        </authorList>
    </citation>
    <scope>NUCLEOTIDE SEQUENCE [LARGE SCALE GENOMIC DNA]</scope>
    <source>
        <strain evidence="3">AATW-2023a</strain>
        <tissue evidence="3">Whole specimen</tissue>
    </source>
</reference>
<dbReference type="AlphaFoldDB" id="A0AAN8K0U1"/>
<feature type="compositionally biased region" description="Basic and acidic residues" evidence="2">
    <location>
        <begin position="287"/>
        <end position="303"/>
    </location>
</feature>
<feature type="region of interest" description="Disordered" evidence="2">
    <location>
        <begin position="265"/>
        <end position="462"/>
    </location>
</feature>
<dbReference type="Proteomes" id="UP001347796">
    <property type="component" value="Unassembled WGS sequence"/>
</dbReference>
<feature type="repeat" description="ANK" evidence="1">
    <location>
        <begin position="175"/>
        <end position="207"/>
    </location>
</feature>
<dbReference type="GO" id="GO:0005654">
    <property type="term" value="C:nucleoplasm"/>
    <property type="evidence" value="ECO:0007669"/>
    <property type="project" value="TreeGrafter"/>
</dbReference>
<proteinExistence type="predicted"/>
<name>A0AAN8K0U1_PATCE</name>
<protein>
    <recommendedName>
        <fullName evidence="5">Ankyrin repeat domain-containing protein 12</fullName>
    </recommendedName>
</protein>
<feature type="repeat" description="ANK" evidence="1">
    <location>
        <begin position="142"/>
        <end position="174"/>
    </location>
</feature>
<feature type="compositionally biased region" description="Polar residues" evidence="2">
    <location>
        <begin position="409"/>
        <end position="429"/>
    </location>
</feature>
<dbReference type="InterPro" id="IPR036770">
    <property type="entry name" value="Ankyrin_rpt-contain_sf"/>
</dbReference>
<feature type="compositionally biased region" description="Polar residues" evidence="2">
    <location>
        <begin position="376"/>
        <end position="387"/>
    </location>
</feature>